<dbReference type="Pfam" id="PF00107">
    <property type="entry name" value="ADH_zinc_N"/>
    <property type="match status" value="1"/>
</dbReference>
<dbReference type="InterPro" id="IPR036291">
    <property type="entry name" value="NAD(P)-bd_dom_sf"/>
</dbReference>
<evidence type="ECO:0000259" key="1">
    <source>
        <dbReference type="SMART" id="SM00829"/>
    </source>
</evidence>
<dbReference type="EMBL" id="PJQM01002958">
    <property type="protein sequence ID" value="RCH91668.1"/>
    <property type="molecule type" value="Genomic_DNA"/>
</dbReference>
<dbReference type="OrthoDB" id="449487at2759"/>
<dbReference type="Pfam" id="PF08240">
    <property type="entry name" value="ADH_N"/>
    <property type="match status" value="1"/>
</dbReference>
<dbReference type="Gene3D" id="3.40.50.720">
    <property type="entry name" value="NAD(P)-binding Rossmann-like Domain"/>
    <property type="match status" value="1"/>
</dbReference>
<dbReference type="SMART" id="SM00829">
    <property type="entry name" value="PKS_ER"/>
    <property type="match status" value="1"/>
</dbReference>
<dbReference type="InterPro" id="IPR013149">
    <property type="entry name" value="ADH-like_C"/>
</dbReference>
<dbReference type="PANTHER" id="PTHR45033:SF3">
    <property type="entry name" value="DEHYDROGENASE, PUTATIVE (AFU_ORTHOLOGUE AFUA_2G13270)-RELATED"/>
    <property type="match status" value="1"/>
</dbReference>
<dbReference type="SUPFAM" id="SSF51735">
    <property type="entry name" value="NAD(P)-binding Rossmann-fold domains"/>
    <property type="match status" value="1"/>
</dbReference>
<feature type="domain" description="Enoyl reductase (ER)" evidence="1">
    <location>
        <begin position="13"/>
        <end position="339"/>
    </location>
</feature>
<dbReference type="InterPro" id="IPR013154">
    <property type="entry name" value="ADH-like_N"/>
</dbReference>
<evidence type="ECO:0000313" key="3">
    <source>
        <dbReference type="Proteomes" id="UP000253551"/>
    </source>
</evidence>
<reference evidence="2 3" key="1">
    <citation type="journal article" date="2018" name="G3 (Bethesda)">
        <title>Phylogenetic and Phylogenomic Definition of Rhizopus Species.</title>
        <authorList>
            <person name="Gryganskyi A.P."/>
            <person name="Golan J."/>
            <person name="Dolatabadi S."/>
            <person name="Mondo S."/>
            <person name="Robb S."/>
            <person name="Idnurm A."/>
            <person name="Muszewska A."/>
            <person name="Steczkiewicz K."/>
            <person name="Masonjones S."/>
            <person name="Liao H.L."/>
            <person name="Gajdeczka M.T."/>
            <person name="Anike F."/>
            <person name="Vuek A."/>
            <person name="Anishchenko I.M."/>
            <person name="Voigt K."/>
            <person name="de Hoog G.S."/>
            <person name="Smith M.E."/>
            <person name="Heitman J."/>
            <person name="Vilgalys R."/>
            <person name="Stajich J.E."/>
        </authorList>
    </citation>
    <scope>NUCLEOTIDE SEQUENCE [LARGE SCALE GENOMIC DNA]</scope>
    <source>
        <strain evidence="2 3">LSU 92-RS-03</strain>
    </source>
</reference>
<comment type="caution">
    <text evidence="2">The sequence shown here is derived from an EMBL/GenBank/DDBJ whole genome shotgun (WGS) entry which is preliminary data.</text>
</comment>
<dbReference type="SUPFAM" id="SSF50129">
    <property type="entry name" value="GroES-like"/>
    <property type="match status" value="1"/>
</dbReference>
<dbReference type="AlphaFoldDB" id="A0A367JP17"/>
<dbReference type="InterPro" id="IPR052711">
    <property type="entry name" value="Zinc_ADH-like"/>
</dbReference>
<dbReference type="InterPro" id="IPR011032">
    <property type="entry name" value="GroES-like_sf"/>
</dbReference>
<accession>A0A367JP17</accession>
<sequence>MVSAILSETNVFDSKFTFGVQVKENTKTAELNSHQSAVKIQAAALNHRDIWILKKQYGGIVMDSVLGSDGVGYVTKNGTVGQRVLINPSIGWDSDERGPEGKFSILGLLPAIGTLTEEEVVVDKKDIVACPEHLSLPEAAALPLSGVTAYRALFTKAKVRKGDHVLVTGIGGGVALMALQFAVAAGAHVYVTSSSPEKIQKAIELGAKGGVNYKDAKCLDELSKLLEGNRLAAIIDGAGGPLYPKYPKLMMSGGIISCYGQTANATEGVNMTMLHVVKNIEIKGSTMGSREEFCKMVAFVDQHKIKPVVSQVWKNLSKESVEQSILTMSRGDQFGKLVIEFGCNSSPKL</sequence>
<dbReference type="GO" id="GO:0016491">
    <property type="term" value="F:oxidoreductase activity"/>
    <property type="evidence" value="ECO:0007669"/>
    <property type="project" value="InterPro"/>
</dbReference>
<evidence type="ECO:0000313" key="2">
    <source>
        <dbReference type="EMBL" id="RCH91668.1"/>
    </source>
</evidence>
<dbReference type="Proteomes" id="UP000253551">
    <property type="component" value="Unassembled WGS sequence"/>
</dbReference>
<keyword evidence="3" id="KW-1185">Reference proteome</keyword>
<organism evidence="2 3">
    <name type="scientific">Rhizopus stolonifer</name>
    <name type="common">Rhizopus nigricans</name>
    <dbReference type="NCBI Taxonomy" id="4846"/>
    <lineage>
        <taxon>Eukaryota</taxon>
        <taxon>Fungi</taxon>
        <taxon>Fungi incertae sedis</taxon>
        <taxon>Mucoromycota</taxon>
        <taxon>Mucoromycotina</taxon>
        <taxon>Mucoromycetes</taxon>
        <taxon>Mucorales</taxon>
        <taxon>Mucorineae</taxon>
        <taxon>Rhizopodaceae</taxon>
        <taxon>Rhizopus</taxon>
    </lineage>
</organism>
<dbReference type="STRING" id="4846.A0A367JP17"/>
<dbReference type="PANTHER" id="PTHR45033">
    <property type="match status" value="1"/>
</dbReference>
<dbReference type="InterPro" id="IPR020843">
    <property type="entry name" value="ER"/>
</dbReference>
<proteinExistence type="predicted"/>
<gene>
    <name evidence="2" type="ORF">CU098_005089</name>
</gene>
<dbReference type="Gene3D" id="3.90.180.10">
    <property type="entry name" value="Medium-chain alcohol dehydrogenases, catalytic domain"/>
    <property type="match status" value="1"/>
</dbReference>
<name>A0A367JP17_RHIST</name>
<protein>
    <recommendedName>
        <fullName evidence="1">Enoyl reductase (ER) domain-containing protein</fullName>
    </recommendedName>
</protein>